<comment type="caution">
    <text evidence="2">The sequence shown here is derived from an EMBL/GenBank/DDBJ whole genome shotgun (WGS) entry which is preliminary data.</text>
</comment>
<dbReference type="eggNOG" id="ENOG502SQKQ">
    <property type="taxonomic scope" value="Eukaryota"/>
</dbReference>
<feature type="compositionally biased region" description="Polar residues" evidence="1">
    <location>
        <begin position="275"/>
        <end position="284"/>
    </location>
</feature>
<accession>A0A1C1D2H2</accession>
<feature type="compositionally biased region" description="Low complexity" evidence="1">
    <location>
        <begin position="350"/>
        <end position="365"/>
    </location>
</feature>
<protein>
    <recommendedName>
        <fullName evidence="4">Transcription factor RfeG</fullName>
    </recommendedName>
</protein>
<dbReference type="EMBL" id="LGRB01000003">
    <property type="protein sequence ID" value="OCT55083.1"/>
    <property type="molecule type" value="Genomic_DNA"/>
</dbReference>
<feature type="compositionally biased region" description="Polar residues" evidence="1">
    <location>
        <begin position="374"/>
        <end position="387"/>
    </location>
</feature>
<dbReference type="AlphaFoldDB" id="A0A1C1D2H2"/>
<dbReference type="OrthoDB" id="4146887at2759"/>
<proteinExistence type="predicted"/>
<reference evidence="3" key="1">
    <citation type="submission" date="2015-07" db="EMBL/GenBank/DDBJ databases">
        <authorList>
            <person name="Teixeira M.M."/>
            <person name="Souza R.C."/>
            <person name="Almeida L.G."/>
            <person name="Vicente V.A."/>
            <person name="de Hoog S."/>
            <person name="Bocca A.L."/>
            <person name="de Almeida S.R."/>
            <person name="Vasconcelos A.T."/>
            <person name="Felipe M.S."/>
        </authorList>
    </citation>
    <scope>NUCLEOTIDE SEQUENCE [LARGE SCALE GENOMIC DNA]</scope>
    <source>
        <strain evidence="3">KSF</strain>
    </source>
</reference>
<feature type="compositionally biased region" description="Basic and acidic residues" evidence="1">
    <location>
        <begin position="57"/>
        <end position="81"/>
    </location>
</feature>
<dbReference type="STRING" id="86049.A0A1C1D2H2"/>
<organism evidence="2 3">
    <name type="scientific">Cladophialophora carrionii</name>
    <dbReference type="NCBI Taxonomy" id="86049"/>
    <lineage>
        <taxon>Eukaryota</taxon>
        <taxon>Fungi</taxon>
        <taxon>Dikarya</taxon>
        <taxon>Ascomycota</taxon>
        <taxon>Pezizomycotina</taxon>
        <taxon>Eurotiomycetes</taxon>
        <taxon>Chaetothyriomycetidae</taxon>
        <taxon>Chaetothyriales</taxon>
        <taxon>Herpotrichiellaceae</taxon>
        <taxon>Cladophialophora</taxon>
    </lineage>
</organism>
<feature type="compositionally biased region" description="Basic and acidic residues" evidence="1">
    <location>
        <begin position="162"/>
        <end position="173"/>
    </location>
</feature>
<evidence type="ECO:0000313" key="3">
    <source>
        <dbReference type="Proteomes" id="UP000094526"/>
    </source>
</evidence>
<evidence type="ECO:0000256" key="1">
    <source>
        <dbReference type="SAM" id="MobiDB-lite"/>
    </source>
</evidence>
<dbReference type="PANTHER" id="PTHR39609:SF1">
    <property type="entry name" value="RFEG"/>
    <property type="match status" value="1"/>
</dbReference>
<dbReference type="PANTHER" id="PTHR39609">
    <property type="entry name" value="RFEG-RELATED"/>
    <property type="match status" value="1"/>
</dbReference>
<name>A0A1C1D2H2_9EURO</name>
<dbReference type="Proteomes" id="UP000094526">
    <property type="component" value="Unassembled WGS sequence"/>
</dbReference>
<feature type="compositionally biased region" description="Polar residues" evidence="1">
    <location>
        <begin position="401"/>
        <end position="410"/>
    </location>
</feature>
<feature type="region of interest" description="Disordered" evidence="1">
    <location>
        <begin position="1"/>
        <end position="175"/>
    </location>
</feature>
<feature type="compositionally biased region" description="Basic and acidic residues" evidence="1">
    <location>
        <begin position="90"/>
        <end position="110"/>
    </location>
</feature>
<dbReference type="VEuPathDB" id="FungiDB:CLCR_02935"/>
<evidence type="ECO:0008006" key="4">
    <source>
        <dbReference type="Google" id="ProtNLM"/>
    </source>
</evidence>
<feature type="region of interest" description="Disordered" evidence="1">
    <location>
        <begin position="232"/>
        <end position="438"/>
    </location>
</feature>
<feature type="compositionally biased region" description="Basic and acidic residues" evidence="1">
    <location>
        <begin position="1"/>
        <end position="49"/>
    </location>
</feature>
<dbReference type="VEuPathDB" id="FungiDB:G647_05172"/>
<sequence>MSSRYVDDRDYRSTTDSRRRAERDPRERIESTRDRRIDERPLDRSRDTQMTDAMDIAIDRRVDPRLDPRMDPRIDIGRDTARANTASRIDPPRPDRVVDSRSAEPIEKYVQDPTTGQLYRQVPARAPYPRGDDRDYVDPPPPRSRTSVDPPASRSRTAVDTPMRDDRIRDEPRTGLGDYWCPGEGIEREVLQHEICKFLGQDATCRPGQDSRGRPGFWVRAYRPFTTAMEQTLREESERWLREKERRRRHGEPRGMPRSESPTFGSKICPGSYEQLAQQETQTARRYPGDMDLDDDDYRQPPPIRHRDPRDPRDPRDRDLEPPRPMASGRIPVSSAYPPEPGYPAQYAISSQQPGYPPGQSQYYGTEREPRTFNGGNTTPPSAISRASQSGGYGQPGYSSRSAPPVSQSIPAPYDPRSRDIMSGAYSSGYPESRPSRR</sequence>
<keyword evidence="3" id="KW-1185">Reference proteome</keyword>
<gene>
    <name evidence="2" type="ORF">CLCR_02935</name>
</gene>
<evidence type="ECO:0000313" key="2">
    <source>
        <dbReference type="EMBL" id="OCT55083.1"/>
    </source>
</evidence>
<feature type="compositionally biased region" description="Basic and acidic residues" evidence="1">
    <location>
        <begin position="305"/>
        <end position="322"/>
    </location>
</feature>
<feature type="compositionally biased region" description="Basic and acidic residues" evidence="1">
    <location>
        <begin position="232"/>
        <end position="244"/>
    </location>
</feature>